<gene>
    <name evidence="1" type="ORF">MANES_12G058902v8</name>
</gene>
<reference evidence="2" key="1">
    <citation type="journal article" date="2016" name="Nat. Biotechnol.">
        <title>Sequencing wild and cultivated cassava and related species reveals extensive interspecific hybridization and genetic diversity.</title>
        <authorList>
            <person name="Bredeson J.V."/>
            <person name="Lyons J.B."/>
            <person name="Prochnik S.E."/>
            <person name="Wu G.A."/>
            <person name="Ha C.M."/>
            <person name="Edsinger-Gonzales E."/>
            <person name="Grimwood J."/>
            <person name="Schmutz J."/>
            <person name="Rabbi I.Y."/>
            <person name="Egesi C."/>
            <person name="Nauluvula P."/>
            <person name="Lebot V."/>
            <person name="Ndunguru J."/>
            <person name="Mkamilo G."/>
            <person name="Bart R.S."/>
            <person name="Setter T.L."/>
            <person name="Gleadow R.M."/>
            <person name="Kulakow P."/>
            <person name="Ferguson M.E."/>
            <person name="Rounsley S."/>
            <person name="Rokhsar D.S."/>
        </authorList>
    </citation>
    <scope>NUCLEOTIDE SEQUENCE [LARGE SCALE GENOMIC DNA]</scope>
    <source>
        <strain evidence="2">cv. AM560-2</strain>
    </source>
</reference>
<keyword evidence="2" id="KW-1185">Reference proteome</keyword>
<evidence type="ECO:0000313" key="1">
    <source>
        <dbReference type="EMBL" id="KAG8642084.1"/>
    </source>
</evidence>
<proteinExistence type="predicted"/>
<evidence type="ECO:0000313" key="2">
    <source>
        <dbReference type="Proteomes" id="UP000091857"/>
    </source>
</evidence>
<sequence length="95" mass="11188">MLRTRLLWFTVGFSVSAAAIGHFIWRDLWADRYALSSQTRQTFDALEARILNLQSLSSQNTNPPQVCLCFYILFSLLKHDIQKRKGLKEKLEEWR</sequence>
<organism evidence="1 2">
    <name type="scientific">Manihot esculenta</name>
    <name type="common">Cassava</name>
    <name type="synonym">Jatropha manihot</name>
    <dbReference type="NCBI Taxonomy" id="3983"/>
    <lineage>
        <taxon>Eukaryota</taxon>
        <taxon>Viridiplantae</taxon>
        <taxon>Streptophyta</taxon>
        <taxon>Embryophyta</taxon>
        <taxon>Tracheophyta</taxon>
        <taxon>Spermatophyta</taxon>
        <taxon>Magnoliopsida</taxon>
        <taxon>eudicotyledons</taxon>
        <taxon>Gunneridae</taxon>
        <taxon>Pentapetalae</taxon>
        <taxon>rosids</taxon>
        <taxon>fabids</taxon>
        <taxon>Malpighiales</taxon>
        <taxon>Euphorbiaceae</taxon>
        <taxon>Crotonoideae</taxon>
        <taxon>Manihoteae</taxon>
        <taxon>Manihot</taxon>
    </lineage>
</organism>
<dbReference type="EMBL" id="CM004398">
    <property type="protein sequence ID" value="KAG8642084.1"/>
    <property type="molecule type" value="Genomic_DNA"/>
</dbReference>
<comment type="caution">
    <text evidence="1">The sequence shown here is derived from an EMBL/GenBank/DDBJ whole genome shotgun (WGS) entry which is preliminary data.</text>
</comment>
<accession>A0ACB7GQ95</accession>
<name>A0ACB7GQ95_MANES</name>
<dbReference type="Proteomes" id="UP000091857">
    <property type="component" value="Chromosome 12"/>
</dbReference>
<protein>
    <submittedName>
        <fullName evidence="1">Uncharacterized protein</fullName>
    </submittedName>
</protein>